<dbReference type="Proteomes" id="UP000192247">
    <property type="component" value="Unassembled WGS sequence"/>
</dbReference>
<dbReference type="OrthoDB" id="414267at2759"/>
<protein>
    <submittedName>
        <fullName evidence="4">2-C-methyl-D-erythritol 4-phosphate cytidylyltransferase protein-like</fullName>
    </submittedName>
</protein>
<keyword evidence="2 4" id="KW-0808">Transferase</keyword>
<keyword evidence="5" id="KW-1185">Reference proteome</keyword>
<sequence>MHPNTEDMSGGDVAVVLPAGGVGVRMGPLPQGPKQLMIVHGRSILAHAIAGVRHLTRVKLVVVVTSEHLFDRVRADVESLLTMDDSQSKNSIDGAGLASSDDEVSSRAAPVEVICRPADAIDSRHSSIAHGVEYLRDRGFPLVLVHDAVRPIVPLQLVEKLLRAAEEYGAAGPWVPLVSTVLRIDVNGLVEDTIPRYPDAEQKLHVNSEMPQVFQYPILAKAYSLCDEHELVHGTECLELVRRYCGVRAKMIRGDPALLWKVTLPRDIHLAERELKPPSTSSS</sequence>
<reference evidence="4 5" key="1">
    <citation type="journal article" date="2017" name="Gigascience">
        <title>Draft genome of the honey bee ectoparasitic mite, Tropilaelaps mercedesae, is shaped by the parasitic life history.</title>
        <authorList>
            <person name="Dong X."/>
            <person name="Armstrong S.D."/>
            <person name="Xia D."/>
            <person name="Makepeace B.L."/>
            <person name="Darby A.C."/>
            <person name="Kadowaki T."/>
        </authorList>
    </citation>
    <scope>NUCLEOTIDE SEQUENCE [LARGE SCALE GENOMIC DNA]</scope>
    <source>
        <strain evidence="4">Wuxi-XJTLU</strain>
    </source>
</reference>
<comment type="caution">
    <text evidence="4">The sequence shown here is derived from an EMBL/GenBank/DDBJ whole genome shotgun (WGS) entry which is preliminary data.</text>
</comment>
<dbReference type="GO" id="GO:0005829">
    <property type="term" value="C:cytosol"/>
    <property type="evidence" value="ECO:0007669"/>
    <property type="project" value="TreeGrafter"/>
</dbReference>
<dbReference type="GO" id="GO:0008299">
    <property type="term" value="P:isoprenoid biosynthetic process"/>
    <property type="evidence" value="ECO:0007669"/>
    <property type="project" value="InterPro"/>
</dbReference>
<dbReference type="GO" id="GO:0070567">
    <property type="term" value="F:cytidylyltransferase activity"/>
    <property type="evidence" value="ECO:0007669"/>
    <property type="project" value="InterPro"/>
</dbReference>
<evidence type="ECO:0000313" key="5">
    <source>
        <dbReference type="Proteomes" id="UP000192247"/>
    </source>
</evidence>
<evidence type="ECO:0000313" key="4">
    <source>
        <dbReference type="EMBL" id="OQR67657.1"/>
    </source>
</evidence>
<proteinExistence type="inferred from homology"/>
<dbReference type="InterPro" id="IPR018294">
    <property type="entry name" value="ISPD_synthase_CS"/>
</dbReference>
<dbReference type="EMBL" id="MNPL01027871">
    <property type="protein sequence ID" value="OQR67657.1"/>
    <property type="molecule type" value="Genomic_DNA"/>
</dbReference>
<evidence type="ECO:0000256" key="1">
    <source>
        <dbReference type="ARBA" id="ARBA00009789"/>
    </source>
</evidence>
<dbReference type="AlphaFoldDB" id="A0A1V9X2E7"/>
<dbReference type="Pfam" id="PF01128">
    <property type="entry name" value="IspD"/>
    <property type="match status" value="1"/>
</dbReference>
<dbReference type="PROSITE" id="PS01295">
    <property type="entry name" value="ISPD"/>
    <property type="match status" value="1"/>
</dbReference>
<dbReference type="SUPFAM" id="SSF53448">
    <property type="entry name" value="Nucleotide-diphospho-sugar transferases"/>
    <property type="match status" value="1"/>
</dbReference>
<comment type="similarity">
    <text evidence="1">Belongs to the IspD/TarI cytidylyltransferase family. IspD subfamily.</text>
</comment>
<keyword evidence="3 4" id="KW-0548">Nucleotidyltransferase</keyword>
<accession>A0A1V9X2E7</accession>
<dbReference type="InterPro" id="IPR029044">
    <property type="entry name" value="Nucleotide-diphossugar_trans"/>
</dbReference>
<name>A0A1V9X2E7_9ACAR</name>
<gene>
    <name evidence="4" type="ORF">BIW11_13385</name>
</gene>
<dbReference type="PANTHER" id="PTHR43015:SF1">
    <property type="entry name" value="D-RIBITOL-5-PHOSPHATE CYTIDYLYLTRANSFERASE"/>
    <property type="match status" value="1"/>
</dbReference>
<dbReference type="STRING" id="418985.A0A1V9X2E7"/>
<organism evidence="4 5">
    <name type="scientific">Tropilaelaps mercedesae</name>
    <dbReference type="NCBI Taxonomy" id="418985"/>
    <lineage>
        <taxon>Eukaryota</taxon>
        <taxon>Metazoa</taxon>
        <taxon>Ecdysozoa</taxon>
        <taxon>Arthropoda</taxon>
        <taxon>Chelicerata</taxon>
        <taxon>Arachnida</taxon>
        <taxon>Acari</taxon>
        <taxon>Parasitiformes</taxon>
        <taxon>Mesostigmata</taxon>
        <taxon>Gamasina</taxon>
        <taxon>Dermanyssoidea</taxon>
        <taxon>Laelapidae</taxon>
        <taxon>Tropilaelaps</taxon>
    </lineage>
</organism>
<evidence type="ECO:0000256" key="2">
    <source>
        <dbReference type="ARBA" id="ARBA00022679"/>
    </source>
</evidence>
<dbReference type="InterPro" id="IPR034683">
    <property type="entry name" value="IspD/TarI"/>
</dbReference>
<dbReference type="Gene3D" id="3.90.550.10">
    <property type="entry name" value="Spore Coat Polysaccharide Biosynthesis Protein SpsA, Chain A"/>
    <property type="match status" value="1"/>
</dbReference>
<dbReference type="PANTHER" id="PTHR43015">
    <property type="entry name" value="D-RIBITOL-5-PHOSPHATE CYTIDYLYLTRANSFERASE"/>
    <property type="match status" value="1"/>
</dbReference>
<dbReference type="InParanoid" id="A0A1V9X2E7"/>
<evidence type="ECO:0000256" key="3">
    <source>
        <dbReference type="ARBA" id="ARBA00022695"/>
    </source>
</evidence>